<dbReference type="Proteomes" id="UP001501570">
    <property type="component" value="Unassembled WGS sequence"/>
</dbReference>
<proteinExistence type="predicted"/>
<comment type="caution">
    <text evidence="3">The sequence shown here is derived from an EMBL/GenBank/DDBJ whole genome shotgun (WGS) entry which is preliminary data.</text>
</comment>
<keyword evidence="4" id="KW-1185">Reference proteome</keyword>
<name>A0ABP9RKS0_9ACTN</name>
<feature type="transmembrane region" description="Helical" evidence="2">
    <location>
        <begin position="216"/>
        <end position="236"/>
    </location>
</feature>
<evidence type="ECO:0000256" key="1">
    <source>
        <dbReference type="SAM" id="MobiDB-lite"/>
    </source>
</evidence>
<evidence type="ECO:0000256" key="2">
    <source>
        <dbReference type="SAM" id="Phobius"/>
    </source>
</evidence>
<feature type="region of interest" description="Disordered" evidence="1">
    <location>
        <begin position="299"/>
        <end position="326"/>
    </location>
</feature>
<keyword evidence="2" id="KW-0472">Membrane</keyword>
<sequence>MSDPGAPARPKTDPGLIALRRFALSITALNVLGHLFLGFEQAYLTPVVAVLVAYALSIVLETVDAWARHRRPRYLGRWVNLVNFLLPAHIAGLACAMLLYGNERLWPTVFAVTVAISSKYVLRLTVGGIPKHFFNPSNLGISTTLLVFTWMAIAPPYQFTEYYSFVSDWGLAALVLVLGTMLNAKLTRRTPLILGWVGGFVLQALLRAAFLPDSLVSELFVVTGVAFILFTNYMITDPQTTPKRPRDQVVFGASTALVYGALVALHITFGFFYALTIVCAGRFVLTFARQRWQAKSVMPGRPVVPDASPPVPEPERTPVSVVPPAK</sequence>
<feature type="transmembrane region" description="Helical" evidence="2">
    <location>
        <begin position="43"/>
        <end position="66"/>
    </location>
</feature>
<organism evidence="3 4">
    <name type="scientific">Rugosimonospora acidiphila</name>
    <dbReference type="NCBI Taxonomy" id="556531"/>
    <lineage>
        <taxon>Bacteria</taxon>
        <taxon>Bacillati</taxon>
        <taxon>Actinomycetota</taxon>
        <taxon>Actinomycetes</taxon>
        <taxon>Micromonosporales</taxon>
        <taxon>Micromonosporaceae</taxon>
        <taxon>Rugosimonospora</taxon>
    </lineage>
</organism>
<accession>A0ABP9RKS0</accession>
<keyword evidence="2" id="KW-0812">Transmembrane</keyword>
<evidence type="ECO:0000313" key="4">
    <source>
        <dbReference type="Proteomes" id="UP001501570"/>
    </source>
</evidence>
<feature type="transmembrane region" description="Helical" evidence="2">
    <location>
        <begin position="134"/>
        <end position="153"/>
    </location>
</feature>
<dbReference type="EMBL" id="BAABJQ010000002">
    <property type="protein sequence ID" value="GAA5179026.1"/>
    <property type="molecule type" value="Genomic_DNA"/>
</dbReference>
<feature type="transmembrane region" description="Helical" evidence="2">
    <location>
        <begin position="78"/>
        <end position="99"/>
    </location>
</feature>
<feature type="transmembrane region" description="Helical" evidence="2">
    <location>
        <begin position="165"/>
        <end position="184"/>
    </location>
</feature>
<evidence type="ECO:0008006" key="5">
    <source>
        <dbReference type="Google" id="ProtNLM"/>
    </source>
</evidence>
<dbReference type="RefSeq" id="WP_345626140.1">
    <property type="nucleotide sequence ID" value="NZ_BAABJQ010000002.1"/>
</dbReference>
<reference evidence="4" key="1">
    <citation type="journal article" date="2019" name="Int. J. Syst. Evol. Microbiol.">
        <title>The Global Catalogue of Microorganisms (GCM) 10K type strain sequencing project: providing services to taxonomists for standard genome sequencing and annotation.</title>
        <authorList>
            <consortium name="The Broad Institute Genomics Platform"/>
            <consortium name="The Broad Institute Genome Sequencing Center for Infectious Disease"/>
            <person name="Wu L."/>
            <person name="Ma J."/>
        </authorList>
    </citation>
    <scope>NUCLEOTIDE SEQUENCE [LARGE SCALE GENOMIC DNA]</scope>
    <source>
        <strain evidence="4">JCM 18304</strain>
    </source>
</reference>
<gene>
    <name evidence="3" type="ORF">GCM10023322_07720</name>
</gene>
<protein>
    <recommendedName>
        <fullName evidence="5">Enediyne biosynthesis protein UnbU</fullName>
    </recommendedName>
</protein>
<keyword evidence="2" id="KW-1133">Transmembrane helix</keyword>
<feature type="transmembrane region" description="Helical" evidence="2">
    <location>
        <begin position="105"/>
        <end position="122"/>
    </location>
</feature>
<evidence type="ECO:0000313" key="3">
    <source>
        <dbReference type="EMBL" id="GAA5179026.1"/>
    </source>
</evidence>
<feature type="transmembrane region" description="Helical" evidence="2">
    <location>
        <begin position="191"/>
        <end position="210"/>
    </location>
</feature>